<organism evidence="3 4">
    <name type="scientific">Brevibacillus laterosporus LMG 15441</name>
    <dbReference type="NCBI Taxonomy" id="1042163"/>
    <lineage>
        <taxon>Bacteria</taxon>
        <taxon>Bacillati</taxon>
        <taxon>Bacillota</taxon>
        <taxon>Bacilli</taxon>
        <taxon>Bacillales</taxon>
        <taxon>Paenibacillaceae</taxon>
        <taxon>Brevibacillus</taxon>
    </lineage>
</organism>
<keyword evidence="1" id="KW-1133">Transmembrane helix</keyword>
<name>A0A075QZQ9_BRELA</name>
<dbReference type="Gene3D" id="1.10.530.10">
    <property type="match status" value="1"/>
</dbReference>
<dbReference type="eggNOG" id="COG0741">
    <property type="taxonomic scope" value="Bacteria"/>
</dbReference>
<keyword evidence="1" id="KW-0812">Transmembrane</keyword>
<dbReference type="InterPro" id="IPR023346">
    <property type="entry name" value="Lysozyme-like_dom_sf"/>
</dbReference>
<dbReference type="AlphaFoldDB" id="A0A075QZQ9"/>
<proteinExistence type="predicted"/>
<evidence type="ECO:0000256" key="1">
    <source>
        <dbReference type="SAM" id="Phobius"/>
    </source>
</evidence>
<dbReference type="InterPro" id="IPR008258">
    <property type="entry name" value="Transglycosylase_SLT_dom_1"/>
</dbReference>
<dbReference type="HOGENOM" id="CLU_1537159_0_0_9"/>
<dbReference type="EMBL" id="CP007806">
    <property type="protein sequence ID" value="AIG24428.1"/>
    <property type="molecule type" value="Genomic_DNA"/>
</dbReference>
<dbReference type="KEGG" id="blr:BRLA_c000100"/>
<dbReference type="RefSeq" id="WP_003333973.1">
    <property type="nucleotide sequence ID" value="NZ_CP007806.1"/>
</dbReference>
<dbReference type="Pfam" id="PF01464">
    <property type="entry name" value="SLT"/>
    <property type="match status" value="1"/>
</dbReference>
<evidence type="ECO:0000313" key="3">
    <source>
        <dbReference type="EMBL" id="AIG24428.1"/>
    </source>
</evidence>
<dbReference type="STRING" id="1042163.BRLA_c000100"/>
<protein>
    <recommendedName>
        <fullName evidence="2">Transglycosylase SLT domain-containing protein</fullName>
    </recommendedName>
</protein>
<evidence type="ECO:0000313" key="4">
    <source>
        <dbReference type="Proteomes" id="UP000005850"/>
    </source>
</evidence>
<accession>A0A075QZQ9</accession>
<dbReference type="SUPFAM" id="SSF53955">
    <property type="entry name" value="Lysozyme-like"/>
    <property type="match status" value="1"/>
</dbReference>
<keyword evidence="1" id="KW-0472">Membrane</keyword>
<evidence type="ECO:0000259" key="2">
    <source>
        <dbReference type="Pfam" id="PF01464"/>
    </source>
</evidence>
<feature type="domain" description="Transglycosylase SLT" evidence="2">
    <location>
        <begin position="49"/>
        <end position="132"/>
    </location>
</feature>
<gene>
    <name evidence="3" type="ORF">BRLA_c000100</name>
</gene>
<reference evidence="3 4" key="1">
    <citation type="journal article" date="2011" name="J. Bacteriol.">
        <title>Genome sequence of Brevibacillus laterosporus LMG 15441, a pathogen of invertebrates.</title>
        <authorList>
            <person name="Djukic M."/>
            <person name="Poehlein A."/>
            <person name="Thurmer A."/>
            <person name="Daniel R."/>
        </authorList>
    </citation>
    <scope>NUCLEOTIDE SEQUENCE [LARGE SCALE GENOMIC DNA]</scope>
    <source>
        <strain evidence="3 4">LMG 15441</strain>
    </source>
</reference>
<feature type="transmembrane region" description="Helical" evidence="1">
    <location>
        <begin position="12"/>
        <end position="32"/>
    </location>
</feature>
<keyword evidence="4" id="KW-1185">Reference proteome</keyword>
<sequence length="174" mass="20357">MRQEHRKRRMGLISIVFFVVLAAIIGSGASFYKYQTVKYNVPYEKEVLAYSKQYGIDPALLAALISYETNFKHKEYQPNKLNGLILLKDTTAQVFAEIMDWKGFTPDMLANPEHAIHMGAFMISHWEKAGKTQKEIIRAFLLRNKDGQFKQDRTFQTAYEAIQKKYEQYQRLFT</sequence>
<dbReference type="Proteomes" id="UP000005850">
    <property type="component" value="Chromosome"/>
</dbReference>